<keyword evidence="3" id="KW-0560">Oxidoreductase</keyword>
<dbReference type="PANTHER" id="PTHR13887">
    <property type="entry name" value="GLUTATHIONE S-TRANSFERASE KAPPA"/>
    <property type="match status" value="1"/>
</dbReference>
<accession>A0A162F7D9</accession>
<evidence type="ECO:0000256" key="6">
    <source>
        <dbReference type="SAM" id="MobiDB-lite"/>
    </source>
</evidence>
<dbReference type="PROSITE" id="PS51352">
    <property type="entry name" value="THIOREDOXIN_2"/>
    <property type="match status" value="1"/>
</dbReference>
<organism evidence="8 10">
    <name type="scientific">Rathayibacter tanaceti</name>
    <dbReference type="NCBI Taxonomy" id="1671680"/>
    <lineage>
        <taxon>Bacteria</taxon>
        <taxon>Bacillati</taxon>
        <taxon>Actinomycetota</taxon>
        <taxon>Actinomycetes</taxon>
        <taxon>Micrococcales</taxon>
        <taxon>Microbacteriaceae</taxon>
        <taxon>Rathayibacter</taxon>
    </lineage>
</organism>
<evidence type="ECO:0000259" key="7">
    <source>
        <dbReference type="PROSITE" id="PS51352"/>
    </source>
</evidence>
<evidence type="ECO:0000256" key="4">
    <source>
        <dbReference type="ARBA" id="ARBA00023157"/>
    </source>
</evidence>
<evidence type="ECO:0000313" key="11">
    <source>
        <dbReference type="Proteomes" id="UP000465031"/>
    </source>
</evidence>
<dbReference type="EMBL" id="CP047186">
    <property type="protein sequence ID" value="QHC54423.1"/>
    <property type="molecule type" value="Genomic_DNA"/>
</dbReference>
<proteinExistence type="inferred from homology"/>
<dbReference type="Gene3D" id="3.40.30.10">
    <property type="entry name" value="Glutaredoxin"/>
    <property type="match status" value="1"/>
</dbReference>
<feature type="domain" description="Thioredoxin" evidence="7">
    <location>
        <begin position="43"/>
        <end position="239"/>
    </location>
</feature>
<dbReference type="EMBL" id="LIIN01000145">
    <property type="protein sequence ID" value="KZX20053.1"/>
    <property type="molecule type" value="Genomic_DNA"/>
</dbReference>
<keyword evidence="5" id="KW-0676">Redox-active center</keyword>
<evidence type="ECO:0000313" key="8">
    <source>
        <dbReference type="EMBL" id="KZX20053.1"/>
    </source>
</evidence>
<keyword evidence="2" id="KW-0732">Signal</keyword>
<dbReference type="InterPro" id="IPR036249">
    <property type="entry name" value="Thioredoxin-like_sf"/>
</dbReference>
<evidence type="ECO:0000313" key="9">
    <source>
        <dbReference type="EMBL" id="QHC54423.1"/>
    </source>
</evidence>
<dbReference type="KEGG" id="rte:GSU10_01250"/>
<evidence type="ECO:0000256" key="3">
    <source>
        <dbReference type="ARBA" id="ARBA00023002"/>
    </source>
</evidence>
<comment type="similarity">
    <text evidence="1">Belongs to the thioredoxin family. DsbA subfamily.</text>
</comment>
<keyword evidence="10" id="KW-1185">Reference proteome</keyword>
<evidence type="ECO:0000256" key="2">
    <source>
        <dbReference type="ARBA" id="ARBA00022729"/>
    </source>
</evidence>
<sequence length="241" mass="25234">MSSPHPRTATIRSTLRPYRSAIVILVAAALFLGVVALGQAGSGGAPLAAPTSTATAEQQPSIERRDADDPAAIGSLDAPVVLTEWTDLRCPFCAQFGRETLPSIVQDYVVAGKVRVEFHDVAFFGEQSAQASVAARAAGRQGAFADYLDAVFQAAPDSGHPDLPREKLIDFARTAGVADLARFEADLDDPSLLQAVEQDTVSAQRLGVTSVPFFVADGTVLSGAQPVDRFRALLDSALAGA</sequence>
<feature type="compositionally biased region" description="Low complexity" evidence="6">
    <location>
        <begin position="44"/>
        <end position="56"/>
    </location>
</feature>
<dbReference type="GO" id="GO:0016491">
    <property type="term" value="F:oxidoreductase activity"/>
    <property type="evidence" value="ECO:0007669"/>
    <property type="project" value="UniProtKB-KW"/>
</dbReference>
<reference evidence="8 10" key="1">
    <citation type="submission" date="2015-08" db="EMBL/GenBank/DDBJ databases">
        <title>Draft Genome Sequence of Rathayibacter sp. Strain VKM Ac-2596 Isolated from Leaf Gall Induced by Plant-Parasitic Nematodes.</title>
        <authorList>
            <person name="Vasilenko O.V."/>
            <person name="Starodumova I.P."/>
            <person name="Tarlachkov S.V."/>
            <person name="Dorofeeva L.V."/>
            <person name="Evtushenko L.I."/>
        </authorList>
    </citation>
    <scope>NUCLEOTIDE SEQUENCE [LARGE SCALE GENOMIC DNA]</scope>
    <source>
        <strain evidence="8 10">VKM Ac-2596</strain>
    </source>
</reference>
<evidence type="ECO:0000256" key="5">
    <source>
        <dbReference type="ARBA" id="ARBA00023284"/>
    </source>
</evidence>
<reference evidence="11" key="3">
    <citation type="submission" date="2019-12" db="EMBL/GenBank/DDBJ databases">
        <title>Complete and draft genome sequences of new strains and members of some known species of the genus Rathayibacter isolated from plants.</title>
        <authorList>
            <person name="Tarlachkov S.V."/>
            <person name="Starodumova I.P."/>
            <person name="Dorofeeva L.V."/>
            <person name="Prisyazhnaya N.V."/>
            <person name="Leyn S."/>
            <person name="Zlamal J."/>
            <person name="Elan M."/>
            <person name="Osterman A.L."/>
            <person name="Nadler S."/>
            <person name="Subbotin S.A."/>
            <person name="Evtushenko L.I."/>
        </authorList>
    </citation>
    <scope>NUCLEOTIDE SEQUENCE [LARGE SCALE GENOMIC DNA]</scope>
    <source>
        <strain evidence="11">VKM Ac-2761</strain>
    </source>
</reference>
<evidence type="ECO:0000313" key="10">
    <source>
        <dbReference type="Proteomes" id="UP000076717"/>
    </source>
</evidence>
<dbReference type="InterPro" id="IPR013766">
    <property type="entry name" value="Thioredoxin_domain"/>
</dbReference>
<dbReference type="Proteomes" id="UP000465031">
    <property type="component" value="Chromosome"/>
</dbReference>
<dbReference type="RefSeq" id="WP_082845274.1">
    <property type="nucleotide sequence ID" value="NZ_CP047186.1"/>
</dbReference>
<dbReference type="SUPFAM" id="SSF52833">
    <property type="entry name" value="Thioredoxin-like"/>
    <property type="match status" value="1"/>
</dbReference>
<gene>
    <name evidence="8" type="primary">bdbD</name>
    <name evidence="8" type="ORF">ACH61_02839</name>
    <name evidence="9" type="ORF">GSU10_01250</name>
</gene>
<name>A0A162F7D9_9MICO</name>
<keyword evidence="4" id="KW-1015">Disulfide bond</keyword>
<dbReference type="PANTHER" id="PTHR13887:SF14">
    <property type="entry name" value="DISULFIDE BOND FORMATION PROTEIN D"/>
    <property type="match status" value="1"/>
</dbReference>
<dbReference type="AlphaFoldDB" id="A0A162F7D9"/>
<evidence type="ECO:0000256" key="1">
    <source>
        <dbReference type="ARBA" id="ARBA00005791"/>
    </source>
</evidence>
<feature type="region of interest" description="Disordered" evidence="6">
    <location>
        <begin position="44"/>
        <end position="69"/>
    </location>
</feature>
<dbReference type="Proteomes" id="UP000076717">
    <property type="component" value="Unassembled WGS sequence"/>
</dbReference>
<dbReference type="Pfam" id="PF13462">
    <property type="entry name" value="Thioredoxin_4"/>
    <property type="match status" value="1"/>
</dbReference>
<protein>
    <submittedName>
        <fullName evidence="8">Disulfide bond formation protein D</fullName>
    </submittedName>
    <submittedName>
        <fullName evidence="9">Thioredoxin domain-containing protein</fullName>
    </submittedName>
</protein>
<dbReference type="OrthoDB" id="117402at2"/>
<dbReference type="InterPro" id="IPR012336">
    <property type="entry name" value="Thioredoxin-like_fold"/>
</dbReference>
<reference evidence="9" key="2">
    <citation type="submission" date="2019-12" db="EMBL/GenBank/DDBJ databases">
        <title>Complete and Draft Genome Sequences of New Strains and Members of Some Known Species of the Genus Rathayibacter isolated from Plants.</title>
        <authorList>
            <person name="Tarlachkov S.V."/>
            <person name="Starodumova I.P."/>
            <person name="Dorofeeva L.V."/>
            <person name="Prisyazhnaya N.V."/>
            <person name="Leyn S.A."/>
            <person name="Zlamal J.E."/>
            <person name="Elane M.L."/>
            <person name="Osterman A.L."/>
            <person name="Nadler S.A."/>
            <person name="Subbotin S.A."/>
            <person name="Evtushenko L.I."/>
        </authorList>
    </citation>
    <scope>NUCLEOTIDE SEQUENCE</scope>
    <source>
        <strain evidence="9">VKM Ac-2761</strain>
    </source>
</reference>